<evidence type="ECO:0000256" key="6">
    <source>
        <dbReference type="ARBA" id="ARBA00022801"/>
    </source>
</evidence>
<keyword evidence="10 11" id="KW-0472">Membrane</keyword>
<comment type="similarity">
    <text evidence="3 11">Belongs to the peptidase M50B family.</text>
</comment>
<keyword evidence="4" id="KW-0645">Protease</keyword>
<feature type="domain" description="PDZ" evidence="12">
    <location>
        <begin position="121"/>
        <end position="200"/>
    </location>
</feature>
<name>A0A916UEY2_9HYPH</name>
<dbReference type="GO" id="GO:0004222">
    <property type="term" value="F:metalloendopeptidase activity"/>
    <property type="evidence" value="ECO:0007669"/>
    <property type="project" value="InterPro"/>
</dbReference>
<feature type="transmembrane region" description="Helical" evidence="11">
    <location>
        <begin position="297"/>
        <end position="317"/>
    </location>
</feature>
<evidence type="ECO:0000256" key="7">
    <source>
        <dbReference type="ARBA" id="ARBA00022833"/>
    </source>
</evidence>
<dbReference type="NCBIfam" id="TIGR00054">
    <property type="entry name" value="RIP metalloprotease RseP"/>
    <property type="match status" value="1"/>
</dbReference>
<dbReference type="CDD" id="cd06163">
    <property type="entry name" value="S2P-M50_PDZ_RseP-like"/>
    <property type="match status" value="1"/>
</dbReference>
<accession>A0A916UEY2</accession>
<dbReference type="CDD" id="cd23081">
    <property type="entry name" value="cpPDZ_EcRseP-like"/>
    <property type="match status" value="1"/>
</dbReference>
<dbReference type="GO" id="GO:0016020">
    <property type="term" value="C:membrane"/>
    <property type="evidence" value="ECO:0007669"/>
    <property type="project" value="UniProtKB-SubCell"/>
</dbReference>
<dbReference type="GO" id="GO:0046872">
    <property type="term" value="F:metal ion binding"/>
    <property type="evidence" value="ECO:0007669"/>
    <property type="project" value="UniProtKB-KW"/>
</dbReference>
<keyword evidence="14" id="KW-1185">Reference proteome</keyword>
<dbReference type="Proteomes" id="UP000637002">
    <property type="component" value="Unassembled WGS sequence"/>
</dbReference>
<feature type="transmembrane region" description="Helical" evidence="11">
    <location>
        <begin position="347"/>
        <end position="365"/>
    </location>
</feature>
<gene>
    <name evidence="13" type="ORF">GCM10010994_30040</name>
</gene>
<dbReference type="Gene3D" id="2.30.42.10">
    <property type="match status" value="1"/>
</dbReference>
<reference evidence="13" key="1">
    <citation type="journal article" date="2014" name="Int. J. Syst. Evol. Microbiol.">
        <title>Complete genome sequence of Corynebacterium casei LMG S-19264T (=DSM 44701T), isolated from a smear-ripened cheese.</title>
        <authorList>
            <consortium name="US DOE Joint Genome Institute (JGI-PGF)"/>
            <person name="Walter F."/>
            <person name="Albersmeier A."/>
            <person name="Kalinowski J."/>
            <person name="Ruckert C."/>
        </authorList>
    </citation>
    <scope>NUCLEOTIDE SEQUENCE</scope>
    <source>
        <strain evidence="13">CGMCC 1.12919</strain>
    </source>
</reference>
<feature type="transmembrane region" description="Helical" evidence="11">
    <location>
        <begin position="112"/>
        <end position="137"/>
    </location>
</feature>
<comment type="subcellular location">
    <subcellularLocation>
        <location evidence="2">Membrane</location>
        <topology evidence="2">Multi-pass membrane protein</topology>
    </subcellularLocation>
</comment>
<dbReference type="InterPro" id="IPR004387">
    <property type="entry name" value="Pept_M50_Zn"/>
</dbReference>
<sequence>MVRTGESLPLIIASFVFVLGVVVFIHEMGHFLVGRWCGVDIDTFSIGFGKELVGWTDRHGTRWRLAAIPLGGYVKFAGDATGASTPDHDALERMTPRERAGSFHFKSVWQRAAIVAAGPIANFLLAIVIFAGTVYLYGRTVIPPRAAAVMQESAAAKAGFEVGDLILTIDGAAVRSFGDVQRIVSLRGGEALTFVVDRAGRQVTLEATPELKERDTPLGKQRMGMLGLTAPTAPGDIKLERYGLFPSIGIGVGETWSVIEQSVDGIGKIIGGRASADQLAGPIGIAQVSGQVARLGFVPLLSFVAFLSVSIGLLNLLPVPLLDGGHLLFYAIEALRGRPVSERTQEFGFRIGLALVIMLTVFVTWNDIVRRILGVT</sequence>
<evidence type="ECO:0000256" key="3">
    <source>
        <dbReference type="ARBA" id="ARBA00007931"/>
    </source>
</evidence>
<comment type="cofactor">
    <cofactor evidence="1 11">
        <name>Zn(2+)</name>
        <dbReference type="ChEBI" id="CHEBI:29105"/>
    </cofactor>
</comment>
<evidence type="ECO:0000256" key="10">
    <source>
        <dbReference type="ARBA" id="ARBA00023136"/>
    </source>
</evidence>
<protein>
    <recommendedName>
        <fullName evidence="11">Zinc metalloprotease</fullName>
        <ecNumber evidence="11">3.4.24.-</ecNumber>
    </recommendedName>
</protein>
<dbReference type="InterPro" id="IPR001478">
    <property type="entry name" value="PDZ"/>
</dbReference>
<dbReference type="AlphaFoldDB" id="A0A916UEY2"/>
<evidence type="ECO:0000256" key="5">
    <source>
        <dbReference type="ARBA" id="ARBA00022692"/>
    </source>
</evidence>
<evidence type="ECO:0000256" key="9">
    <source>
        <dbReference type="ARBA" id="ARBA00023049"/>
    </source>
</evidence>
<evidence type="ECO:0000256" key="8">
    <source>
        <dbReference type="ARBA" id="ARBA00022989"/>
    </source>
</evidence>
<dbReference type="InterPro" id="IPR041489">
    <property type="entry name" value="PDZ_6"/>
</dbReference>
<evidence type="ECO:0000313" key="13">
    <source>
        <dbReference type="EMBL" id="GGC69447.1"/>
    </source>
</evidence>
<keyword evidence="6 11" id="KW-0378">Hydrolase</keyword>
<dbReference type="EC" id="3.4.24.-" evidence="11"/>
<dbReference type="GO" id="GO:0006508">
    <property type="term" value="P:proteolysis"/>
    <property type="evidence" value="ECO:0007669"/>
    <property type="project" value="UniProtKB-KW"/>
</dbReference>
<dbReference type="EMBL" id="BMGG01000005">
    <property type="protein sequence ID" value="GGC69447.1"/>
    <property type="molecule type" value="Genomic_DNA"/>
</dbReference>
<reference evidence="13" key="2">
    <citation type="submission" date="2020-09" db="EMBL/GenBank/DDBJ databases">
        <authorList>
            <person name="Sun Q."/>
            <person name="Zhou Y."/>
        </authorList>
    </citation>
    <scope>NUCLEOTIDE SEQUENCE</scope>
    <source>
        <strain evidence="13">CGMCC 1.12919</strain>
    </source>
</reference>
<evidence type="ECO:0000256" key="11">
    <source>
        <dbReference type="RuleBase" id="RU362031"/>
    </source>
</evidence>
<organism evidence="13 14">
    <name type="scientific">Chelatococcus reniformis</name>
    <dbReference type="NCBI Taxonomy" id="1494448"/>
    <lineage>
        <taxon>Bacteria</taxon>
        <taxon>Pseudomonadati</taxon>
        <taxon>Pseudomonadota</taxon>
        <taxon>Alphaproteobacteria</taxon>
        <taxon>Hyphomicrobiales</taxon>
        <taxon>Chelatococcaceae</taxon>
        <taxon>Chelatococcus</taxon>
    </lineage>
</organism>
<evidence type="ECO:0000256" key="1">
    <source>
        <dbReference type="ARBA" id="ARBA00001947"/>
    </source>
</evidence>
<dbReference type="SUPFAM" id="SSF50156">
    <property type="entry name" value="PDZ domain-like"/>
    <property type="match status" value="1"/>
</dbReference>
<evidence type="ECO:0000256" key="2">
    <source>
        <dbReference type="ARBA" id="ARBA00004141"/>
    </source>
</evidence>
<keyword evidence="7 11" id="KW-0862">Zinc</keyword>
<dbReference type="InterPro" id="IPR008915">
    <property type="entry name" value="Peptidase_M50"/>
</dbReference>
<feature type="transmembrane region" description="Helical" evidence="11">
    <location>
        <begin position="7"/>
        <end position="26"/>
    </location>
</feature>
<evidence type="ECO:0000259" key="12">
    <source>
        <dbReference type="SMART" id="SM00228"/>
    </source>
</evidence>
<keyword evidence="8 11" id="KW-1133">Transmembrane helix</keyword>
<keyword evidence="11" id="KW-0479">Metal-binding</keyword>
<dbReference type="PANTHER" id="PTHR42837:SF2">
    <property type="entry name" value="MEMBRANE METALLOPROTEASE ARASP2, CHLOROPLASTIC-RELATED"/>
    <property type="match status" value="1"/>
</dbReference>
<dbReference type="Pfam" id="PF17820">
    <property type="entry name" value="PDZ_6"/>
    <property type="match status" value="1"/>
</dbReference>
<keyword evidence="9 11" id="KW-0482">Metalloprotease</keyword>
<evidence type="ECO:0000256" key="4">
    <source>
        <dbReference type="ARBA" id="ARBA00022670"/>
    </source>
</evidence>
<dbReference type="InterPro" id="IPR036034">
    <property type="entry name" value="PDZ_sf"/>
</dbReference>
<evidence type="ECO:0000313" key="14">
    <source>
        <dbReference type="Proteomes" id="UP000637002"/>
    </source>
</evidence>
<keyword evidence="5 11" id="KW-0812">Transmembrane</keyword>
<proteinExistence type="inferred from homology"/>
<comment type="caution">
    <text evidence="13">The sequence shown here is derived from an EMBL/GenBank/DDBJ whole genome shotgun (WGS) entry which is preliminary data.</text>
</comment>
<dbReference type="PANTHER" id="PTHR42837">
    <property type="entry name" value="REGULATOR OF SIGMA-E PROTEASE RSEP"/>
    <property type="match status" value="1"/>
</dbReference>
<dbReference type="Pfam" id="PF02163">
    <property type="entry name" value="Peptidase_M50"/>
    <property type="match status" value="1"/>
</dbReference>
<dbReference type="SMART" id="SM00228">
    <property type="entry name" value="PDZ"/>
    <property type="match status" value="1"/>
</dbReference>